<dbReference type="GO" id="GO:0003964">
    <property type="term" value="F:RNA-directed DNA polymerase activity"/>
    <property type="evidence" value="ECO:0007669"/>
    <property type="project" value="UniProtKB-KW"/>
</dbReference>
<dbReference type="PANTHER" id="PTHR11439">
    <property type="entry name" value="GAG-POL-RELATED RETROTRANSPOSON"/>
    <property type="match status" value="1"/>
</dbReference>
<name>A0A251TI45_HELAN</name>
<dbReference type="SUPFAM" id="SSF56672">
    <property type="entry name" value="DNA/RNA polymerases"/>
    <property type="match status" value="1"/>
</dbReference>
<keyword evidence="2" id="KW-0808">Transferase</keyword>
<reference evidence="3" key="1">
    <citation type="journal article" date="2017" name="Nature">
        <title>The sunflower genome provides insights into oil metabolism, flowering and Asterid evolution.</title>
        <authorList>
            <person name="Badouin H."/>
            <person name="Gouzy J."/>
            <person name="Grassa C.J."/>
            <person name="Murat F."/>
            <person name="Staton S.E."/>
            <person name="Cottret L."/>
            <person name="Lelandais-Briere C."/>
            <person name="Owens G.L."/>
            <person name="Carrere S."/>
            <person name="Mayjonade B."/>
            <person name="Legrand L."/>
            <person name="Gill N."/>
            <person name="Kane N.C."/>
            <person name="Bowers J.E."/>
            <person name="Hubner S."/>
            <person name="Bellec A."/>
            <person name="Berard A."/>
            <person name="Berges H."/>
            <person name="Blanchet N."/>
            <person name="Boniface M.C."/>
            <person name="Brunel D."/>
            <person name="Catrice O."/>
            <person name="Chaidir N."/>
            <person name="Claudel C."/>
            <person name="Donnadieu C."/>
            <person name="Faraut T."/>
            <person name="Fievet G."/>
            <person name="Helmstetter N."/>
            <person name="King M."/>
            <person name="Knapp S.J."/>
            <person name="Lai Z."/>
            <person name="Le Paslier M.C."/>
            <person name="Lippi Y."/>
            <person name="Lorenzon L."/>
            <person name="Mandel J.R."/>
            <person name="Marage G."/>
            <person name="Marchand G."/>
            <person name="Marquand E."/>
            <person name="Bret-Mestries E."/>
            <person name="Morien E."/>
            <person name="Nambeesan S."/>
            <person name="Nguyen T."/>
            <person name="Pegot-Espagnet P."/>
            <person name="Pouilly N."/>
            <person name="Raftis F."/>
            <person name="Sallet E."/>
            <person name="Schiex T."/>
            <person name="Thomas J."/>
            <person name="Vandecasteele C."/>
            <person name="Vares D."/>
            <person name="Vear F."/>
            <person name="Vautrin S."/>
            <person name="Crespi M."/>
            <person name="Mangin B."/>
            <person name="Burke J.M."/>
            <person name="Salse J."/>
            <person name="Munos S."/>
            <person name="Vincourt P."/>
            <person name="Rieseberg L.H."/>
            <person name="Langlade N.B."/>
        </authorList>
    </citation>
    <scope>NUCLEOTIDE SEQUENCE [LARGE SCALE GENOMIC DNA]</scope>
    <source>
        <strain evidence="3">cv. SF193</strain>
    </source>
</reference>
<gene>
    <name evidence="2" type="ORF">HannXRQ_Chr10g0291341</name>
</gene>
<evidence type="ECO:0000313" key="2">
    <source>
        <dbReference type="EMBL" id="OTG10770.1"/>
    </source>
</evidence>
<dbReference type="EMBL" id="CM007899">
    <property type="protein sequence ID" value="OTG10770.1"/>
    <property type="molecule type" value="Genomic_DNA"/>
</dbReference>
<dbReference type="InterPro" id="IPR043502">
    <property type="entry name" value="DNA/RNA_pol_sf"/>
</dbReference>
<organism evidence="2 3">
    <name type="scientific">Helianthus annuus</name>
    <name type="common">Common sunflower</name>
    <dbReference type="NCBI Taxonomy" id="4232"/>
    <lineage>
        <taxon>Eukaryota</taxon>
        <taxon>Viridiplantae</taxon>
        <taxon>Streptophyta</taxon>
        <taxon>Embryophyta</taxon>
        <taxon>Tracheophyta</taxon>
        <taxon>Spermatophyta</taxon>
        <taxon>Magnoliopsida</taxon>
        <taxon>eudicotyledons</taxon>
        <taxon>Gunneridae</taxon>
        <taxon>Pentapetalae</taxon>
        <taxon>asterids</taxon>
        <taxon>campanulids</taxon>
        <taxon>Asterales</taxon>
        <taxon>Asteraceae</taxon>
        <taxon>Asteroideae</taxon>
        <taxon>Heliantheae alliance</taxon>
        <taxon>Heliantheae</taxon>
        <taxon>Helianthus</taxon>
    </lineage>
</organism>
<dbReference type="Pfam" id="PF07727">
    <property type="entry name" value="RVT_2"/>
    <property type="match status" value="1"/>
</dbReference>
<dbReference type="CDD" id="cd09272">
    <property type="entry name" value="RNase_HI_RT_Ty1"/>
    <property type="match status" value="1"/>
</dbReference>
<feature type="domain" description="Reverse transcriptase Ty1/copia-type" evidence="1">
    <location>
        <begin position="48"/>
        <end position="290"/>
    </location>
</feature>
<keyword evidence="2" id="KW-0548">Nucleotidyltransferase</keyword>
<dbReference type="AlphaFoldDB" id="A0A251TI45"/>
<dbReference type="STRING" id="4232.A0A251TI45"/>
<evidence type="ECO:0000259" key="1">
    <source>
        <dbReference type="Pfam" id="PF07727"/>
    </source>
</evidence>
<dbReference type="PANTHER" id="PTHR11439:SF524">
    <property type="entry name" value="RNA-DIRECTED DNA POLYMERASE, PROTEIN KINASE RLK-PELLE-DLSV FAMILY"/>
    <property type="match status" value="1"/>
</dbReference>
<dbReference type="OMA" id="ACHRELW"/>
<evidence type="ECO:0000313" key="3">
    <source>
        <dbReference type="Proteomes" id="UP000215914"/>
    </source>
</evidence>
<protein>
    <submittedName>
        <fullName evidence="2">Putative reverse transcriptase, RNA-dependent DNA polymerase</fullName>
    </submittedName>
</protein>
<keyword evidence="3" id="KW-1185">Reference proteome</keyword>
<keyword evidence="2" id="KW-0695">RNA-directed DNA polymerase</keyword>
<accession>A0A251TI45</accession>
<proteinExistence type="predicted"/>
<dbReference type="InterPro" id="IPR013103">
    <property type="entry name" value="RVT_2"/>
</dbReference>
<dbReference type="Proteomes" id="UP000215914">
    <property type="component" value="Chromosome 10"/>
</dbReference>
<dbReference type="InParanoid" id="A0A251TI45"/>
<sequence>MSGIVKPKQIFNLTASAVVPLPKTPQAALAYPEWFNAMSSEFSALIKNKTWELVPRTPDMNIIRSLWLFKHKYRSDGSLECYKARLVCDGRKQQTGIDCGETFSPVVKPSTIRLVLSLALSKSWPIHQLDVTNAFLHGNLEETVYMHQPMGFRHRDFPDHVCLLRKSFYGLKQAPRAWYQRFTDFVTLQRFRQSKSDNSLFIFHHGADIAYLLKYVDDIILTTSFEALRTRLLHILSGEFAMKDLGSLSYFLGIQVTRTGDHMFLSQQVYVNDIIHRASMDSCKSVATPVDTQSKLSAASGPLYEDPTTYCSLAGALQYLTFTRPDISYAVQQICMHMHAPTIDHWNALKRIIRYLQGTSAYGLHLGHVPDLRLVAYTDADWAGCPDTRRSTSGYCVYLGENLISWSSKRQPTISRSSAEAEYRAVANVVADICWLRNLLLELRHPLSTATLVYCDNVSAVYLSGNPVQHQRTKHIELDIHFVREQVQRGSIRVLHVPSHHQIADIFTKGLPRVLFDDFRTSLNIGPPDVSTAGV</sequence>